<comment type="caution">
    <text evidence="1">The sequence shown here is derived from an EMBL/GenBank/DDBJ whole genome shotgun (WGS) entry which is preliminary data.</text>
</comment>
<evidence type="ECO:0000313" key="1">
    <source>
        <dbReference type="EMBL" id="MBF1273371.1"/>
    </source>
</evidence>
<dbReference type="AlphaFoldDB" id="A0A930DLX6"/>
<dbReference type="Proteomes" id="UP000775770">
    <property type="component" value="Unassembled WGS sequence"/>
</dbReference>
<dbReference type="RefSeq" id="WP_304072749.1">
    <property type="nucleotide sequence ID" value="NZ_JABZRA010000134.1"/>
</dbReference>
<organism evidence="1 2">
    <name type="scientific">Oribacterium sinus</name>
    <dbReference type="NCBI Taxonomy" id="237576"/>
    <lineage>
        <taxon>Bacteria</taxon>
        <taxon>Bacillati</taxon>
        <taxon>Bacillota</taxon>
        <taxon>Clostridia</taxon>
        <taxon>Lachnospirales</taxon>
        <taxon>Lachnospiraceae</taxon>
        <taxon>Oribacterium</taxon>
    </lineage>
</organism>
<reference evidence="1" key="1">
    <citation type="submission" date="2020-04" db="EMBL/GenBank/DDBJ databases">
        <title>Deep metagenomics examines the oral microbiome during advanced dental caries in children, revealing novel taxa and co-occurrences with host molecules.</title>
        <authorList>
            <person name="Baker J.L."/>
            <person name="Morton J.T."/>
            <person name="Dinis M."/>
            <person name="Alvarez R."/>
            <person name="Tran N.C."/>
            <person name="Knight R."/>
            <person name="Edlund A."/>
        </authorList>
    </citation>
    <scope>NUCLEOTIDE SEQUENCE</scope>
    <source>
        <strain evidence="1">JCVI_38_bin.19</strain>
    </source>
</reference>
<protein>
    <submittedName>
        <fullName evidence="1">Uncharacterized protein</fullName>
    </submittedName>
</protein>
<sequence>MELQDFTEKEQEQIKQGLSEAVISDKEAGKKILALVPEEWIKRIPFFVRGHATTKTIERIAKEYPELYAVAKQAGELPEKEREELRKIITDIFEEKMKKHKIQ</sequence>
<evidence type="ECO:0000313" key="2">
    <source>
        <dbReference type="Proteomes" id="UP000775770"/>
    </source>
</evidence>
<accession>A0A930DLX6</accession>
<gene>
    <name evidence="1" type="ORF">HXM90_08170</name>
</gene>
<proteinExistence type="predicted"/>
<dbReference type="EMBL" id="JABZRA010000134">
    <property type="protein sequence ID" value="MBF1273371.1"/>
    <property type="molecule type" value="Genomic_DNA"/>
</dbReference>
<name>A0A930DLX6_9FIRM</name>